<evidence type="ECO:0000313" key="11">
    <source>
        <dbReference type="EMBL" id="MXS52356.1"/>
    </source>
</evidence>
<comment type="caution">
    <text evidence="11">The sequence shown here is derived from an EMBL/GenBank/DDBJ whole genome shotgun (WGS) entry which is preliminary data.</text>
</comment>
<comment type="similarity">
    <text evidence="8">Belongs to the bacterial reverse transcriptase family.</text>
</comment>
<dbReference type="Pfam" id="PF00078">
    <property type="entry name" value="RVT_1"/>
    <property type="match status" value="1"/>
</dbReference>
<dbReference type="InterPro" id="IPR053543">
    <property type="entry name" value="Bacterial_RT"/>
</dbReference>
<dbReference type="GO" id="GO:0003964">
    <property type="term" value="F:RNA-directed DNA polymerase activity"/>
    <property type="evidence" value="ECO:0007669"/>
    <property type="project" value="UniProtKB-KW"/>
</dbReference>
<dbReference type="EC" id="2.7.7.49" evidence="1"/>
<evidence type="ECO:0000256" key="2">
    <source>
        <dbReference type="ARBA" id="ARBA00022679"/>
    </source>
</evidence>
<dbReference type="Proteomes" id="UP000429730">
    <property type="component" value="Unassembled WGS sequence"/>
</dbReference>
<keyword evidence="6 11" id="KW-0695">RNA-directed DNA polymerase</keyword>
<dbReference type="EMBL" id="WVTJ01000008">
    <property type="protein sequence ID" value="MXS52356.1"/>
    <property type="molecule type" value="Genomic_DNA"/>
</dbReference>
<comment type="catalytic activity">
    <reaction evidence="9">
        <text>DNA(n) + a 2'-deoxyribonucleoside 5'-triphosphate = DNA(n+1) + diphosphate</text>
        <dbReference type="Rhea" id="RHEA:22508"/>
        <dbReference type="Rhea" id="RHEA-COMP:17339"/>
        <dbReference type="Rhea" id="RHEA-COMP:17340"/>
        <dbReference type="ChEBI" id="CHEBI:33019"/>
        <dbReference type="ChEBI" id="CHEBI:61560"/>
        <dbReference type="ChEBI" id="CHEBI:173112"/>
        <dbReference type="EC" id="2.7.7.49"/>
    </reaction>
</comment>
<evidence type="ECO:0000256" key="4">
    <source>
        <dbReference type="ARBA" id="ARBA00022723"/>
    </source>
</evidence>
<dbReference type="InterPro" id="IPR000477">
    <property type="entry name" value="RT_dom"/>
</dbReference>
<evidence type="ECO:0000256" key="6">
    <source>
        <dbReference type="ARBA" id="ARBA00022918"/>
    </source>
</evidence>
<dbReference type="PANTHER" id="PTHR34047:SF7">
    <property type="entry name" value="RNA-DIRECTED DNA POLYMERASE"/>
    <property type="match status" value="1"/>
</dbReference>
<dbReference type="RefSeq" id="WP_160808292.1">
    <property type="nucleotide sequence ID" value="NZ_WVTG01000012.1"/>
</dbReference>
<feature type="domain" description="Reverse transcriptase" evidence="10">
    <location>
        <begin position="26"/>
        <end position="252"/>
    </location>
</feature>
<evidence type="ECO:0000256" key="8">
    <source>
        <dbReference type="ARBA" id="ARBA00034120"/>
    </source>
</evidence>
<evidence type="ECO:0000259" key="10">
    <source>
        <dbReference type="PROSITE" id="PS50878"/>
    </source>
</evidence>
<evidence type="ECO:0000256" key="5">
    <source>
        <dbReference type="ARBA" id="ARBA00022842"/>
    </source>
</evidence>
<proteinExistence type="inferred from homology"/>
<name>A0AAP6V7Y4_ENTFL</name>
<dbReference type="InterPro" id="IPR043502">
    <property type="entry name" value="DNA/RNA_pol_sf"/>
</dbReference>
<organism evidence="11 12">
    <name type="scientific">Enterococcus faecalis</name>
    <name type="common">Streptococcus faecalis</name>
    <dbReference type="NCBI Taxonomy" id="1351"/>
    <lineage>
        <taxon>Bacteria</taxon>
        <taxon>Bacillati</taxon>
        <taxon>Bacillota</taxon>
        <taxon>Bacilli</taxon>
        <taxon>Lactobacillales</taxon>
        <taxon>Enterococcaceae</taxon>
        <taxon>Enterococcus</taxon>
    </lineage>
</organism>
<sequence length="598" mass="71052">MVSYSDIQSRDDFFKLLNISKQHMTYLLYNKDKKGTENSYYTFEIEKKNGGVRVIHSPNDELKFVQKRLASVLWNKQKEIWNKKGIHPNISHAYEKNKSIITNAKIHRNKKFILNVDLEDFFSSFHFGRVKGFFEKDNNFKVPSEVALIFAQLTCYKGVLPQGAPSSPIITNLICKIMDFRILKIARKYRLDYSRYADDLTFSTNRTSFLDDKEAFMKILEKEINRAGFKLNENKTRLQYNSSRQEVTGLIVNKKLSVPREYYKQTRAMAHTLYKTGEFFINNEKGTVNQLEGRFTFINQLDKWNNKLEYDTTLNNNNFEHQKFLLSLNRKGDGKVQEKLKLLNTREREYQKFLYYKYFYGNTKPTIVTEGKTDIRYLKAALKKMYQDYPNLIEKKNNKFIFKVYFLKRIGNKETSRFKYFFGLEKDGADTMKNLYNFFSDLGNEKLYPNYLKYFNTFDKHPLNPTIFIFDNEISNSKKPLGSFMNYAFKKKEKVKQSKIDCLKENLFLKIEENLYVVTNQLLQEKDEMEIEDLFDEKTLHHSINGKTFSKKGDPNLNYGKEIFSKFVLSNYEEINFENFRPILNNINQIVRDFSKNL</sequence>
<protein>
    <recommendedName>
        <fullName evidence="1">RNA-directed DNA polymerase</fullName>
        <ecNumber evidence="1">2.7.7.49</ecNumber>
    </recommendedName>
</protein>
<evidence type="ECO:0000313" key="12">
    <source>
        <dbReference type="Proteomes" id="UP000429730"/>
    </source>
</evidence>
<evidence type="ECO:0000256" key="1">
    <source>
        <dbReference type="ARBA" id="ARBA00012493"/>
    </source>
</evidence>
<dbReference type="GO" id="GO:0051607">
    <property type="term" value="P:defense response to virus"/>
    <property type="evidence" value="ECO:0007669"/>
    <property type="project" value="UniProtKB-KW"/>
</dbReference>
<reference evidence="11 12" key="1">
    <citation type="submission" date="2019-04" db="EMBL/GenBank/DDBJ databases">
        <title>Step-wise assembly of the neonatal virome modulated by breast feeding.</title>
        <authorList>
            <person name="Liang G."/>
            <person name="Bushman F."/>
        </authorList>
    </citation>
    <scope>NUCLEOTIDE SEQUENCE [LARGE SCALE GENOMIC DNA]</scope>
    <source>
        <strain evidence="11 12">E3754</strain>
    </source>
</reference>
<dbReference type="NCBIfam" id="NF038237">
    <property type="entry name" value="retron_Ec67_fus"/>
    <property type="match status" value="1"/>
</dbReference>
<dbReference type="GO" id="GO:0046872">
    <property type="term" value="F:metal ion binding"/>
    <property type="evidence" value="ECO:0007669"/>
    <property type="project" value="UniProtKB-KW"/>
</dbReference>
<evidence type="ECO:0000256" key="3">
    <source>
        <dbReference type="ARBA" id="ARBA00022695"/>
    </source>
</evidence>
<gene>
    <name evidence="11" type="ORF">GTI81_06365</name>
</gene>
<dbReference type="PANTHER" id="PTHR34047">
    <property type="entry name" value="NUCLEAR INTRON MATURASE 1, MITOCHONDRIAL-RELATED"/>
    <property type="match status" value="1"/>
</dbReference>
<dbReference type="PRINTS" id="PR00866">
    <property type="entry name" value="RNADNAPOLMS"/>
</dbReference>
<dbReference type="InterPro" id="IPR051083">
    <property type="entry name" value="GrpII_Intron_Splice-Mob/Def"/>
</dbReference>
<keyword evidence="7" id="KW-0051">Antiviral defense</keyword>
<dbReference type="PROSITE" id="PS50878">
    <property type="entry name" value="RT_POL"/>
    <property type="match status" value="1"/>
</dbReference>
<keyword evidence="5" id="KW-0460">Magnesium</keyword>
<accession>A0AAP6V7Y4</accession>
<evidence type="ECO:0000256" key="7">
    <source>
        <dbReference type="ARBA" id="ARBA00023118"/>
    </source>
</evidence>
<dbReference type="InterPro" id="IPR000123">
    <property type="entry name" value="Reverse_transcriptase_msDNA"/>
</dbReference>
<keyword evidence="2" id="KW-0808">Transferase</keyword>
<dbReference type="SUPFAM" id="SSF56672">
    <property type="entry name" value="DNA/RNA polymerases"/>
    <property type="match status" value="1"/>
</dbReference>
<evidence type="ECO:0000256" key="9">
    <source>
        <dbReference type="ARBA" id="ARBA00048173"/>
    </source>
</evidence>
<dbReference type="GO" id="GO:0003723">
    <property type="term" value="F:RNA binding"/>
    <property type="evidence" value="ECO:0007669"/>
    <property type="project" value="InterPro"/>
</dbReference>
<keyword evidence="4" id="KW-0479">Metal-binding</keyword>
<dbReference type="CDD" id="cd03487">
    <property type="entry name" value="RT_Bac_retron_II"/>
    <property type="match status" value="1"/>
</dbReference>
<keyword evidence="3" id="KW-0548">Nucleotidyltransferase</keyword>
<dbReference type="AlphaFoldDB" id="A0AAP6V7Y4"/>